<protein>
    <submittedName>
        <fullName evidence="1">Uncharacterized protein</fullName>
    </submittedName>
</protein>
<comment type="caution">
    <text evidence="1">The sequence shown here is derived from an EMBL/GenBank/DDBJ whole genome shotgun (WGS) entry which is preliminary data.</text>
</comment>
<organism evidence="1 2">
    <name type="scientific">Roseibium marinum</name>
    <dbReference type="NCBI Taxonomy" id="281252"/>
    <lineage>
        <taxon>Bacteria</taxon>
        <taxon>Pseudomonadati</taxon>
        <taxon>Pseudomonadota</taxon>
        <taxon>Alphaproteobacteria</taxon>
        <taxon>Hyphomicrobiales</taxon>
        <taxon>Stappiaceae</taxon>
        <taxon>Roseibium</taxon>
    </lineage>
</organism>
<dbReference type="AlphaFoldDB" id="A0A2S3UJI1"/>
<dbReference type="EMBL" id="PPCN01000022">
    <property type="protein sequence ID" value="POF27740.1"/>
    <property type="molecule type" value="Genomic_DNA"/>
</dbReference>
<sequence length="128" mass="14246">MEEDSPSCIAENGADVDESCCDVVDQIHRELARLDMPCTCKTQLDRTIVAIEAWRKLKRQKELIRTITADYGQLEAGVAFMSELARLDGQSLSAQEMHDHAESLKFLADLADRCARYLTELAGITPSS</sequence>
<proteinExistence type="predicted"/>
<gene>
    <name evidence="1" type="ORF">CLV41_12220</name>
</gene>
<dbReference type="Proteomes" id="UP000236959">
    <property type="component" value="Unassembled WGS sequence"/>
</dbReference>
<evidence type="ECO:0000313" key="1">
    <source>
        <dbReference type="EMBL" id="POF27740.1"/>
    </source>
</evidence>
<evidence type="ECO:0000313" key="2">
    <source>
        <dbReference type="Proteomes" id="UP000236959"/>
    </source>
</evidence>
<dbReference type="OrthoDB" id="7678117at2"/>
<keyword evidence="2" id="KW-1185">Reference proteome</keyword>
<accession>A0A2S3UJI1</accession>
<reference evidence="1 2" key="1">
    <citation type="submission" date="2018-01" db="EMBL/GenBank/DDBJ databases">
        <title>Genomic Encyclopedia of Archaeal and Bacterial Type Strains, Phase II (KMG-II): from individual species to whole genera.</title>
        <authorList>
            <person name="Goeker M."/>
        </authorList>
    </citation>
    <scope>NUCLEOTIDE SEQUENCE [LARGE SCALE GENOMIC DNA]</scope>
    <source>
        <strain evidence="1 2">DSM 17023</strain>
    </source>
</reference>
<name>A0A2S3UJI1_9HYPH</name>
<dbReference type="RefSeq" id="WP_103225616.1">
    <property type="nucleotide sequence ID" value="NZ_PPCN01000022.1"/>
</dbReference>